<dbReference type="Proteomes" id="UP001499884">
    <property type="component" value="Unassembled WGS sequence"/>
</dbReference>
<accession>A0ABP7E5C3</accession>
<comment type="caution">
    <text evidence="1">The sequence shown here is derived from an EMBL/GenBank/DDBJ whole genome shotgun (WGS) entry which is preliminary data.</text>
</comment>
<protein>
    <submittedName>
        <fullName evidence="1">Uncharacterized protein</fullName>
    </submittedName>
</protein>
<proteinExistence type="predicted"/>
<organism evidence="1 2">
    <name type="scientific">Streptomyces tremellae</name>
    <dbReference type="NCBI Taxonomy" id="1124239"/>
    <lineage>
        <taxon>Bacteria</taxon>
        <taxon>Bacillati</taxon>
        <taxon>Actinomycetota</taxon>
        <taxon>Actinomycetes</taxon>
        <taxon>Kitasatosporales</taxon>
        <taxon>Streptomycetaceae</taxon>
        <taxon>Streptomyces</taxon>
    </lineage>
</organism>
<keyword evidence="2" id="KW-1185">Reference proteome</keyword>
<reference evidence="2" key="1">
    <citation type="journal article" date="2019" name="Int. J. Syst. Evol. Microbiol.">
        <title>The Global Catalogue of Microorganisms (GCM) 10K type strain sequencing project: providing services to taxonomists for standard genome sequencing and annotation.</title>
        <authorList>
            <consortium name="The Broad Institute Genomics Platform"/>
            <consortium name="The Broad Institute Genome Sequencing Center for Infectious Disease"/>
            <person name="Wu L."/>
            <person name="Ma J."/>
        </authorList>
    </citation>
    <scope>NUCLEOTIDE SEQUENCE [LARGE SCALE GENOMIC DNA]</scope>
    <source>
        <strain evidence="2">JCM 30846</strain>
    </source>
</reference>
<sequence length="52" mass="5501">MVLPPAERLLGLVRRDGLTVDPGRSAGTVELDGLMEVSEVRVVRSREGAAAV</sequence>
<evidence type="ECO:0000313" key="2">
    <source>
        <dbReference type="Proteomes" id="UP001499884"/>
    </source>
</evidence>
<dbReference type="EMBL" id="BAABEP010000003">
    <property type="protein sequence ID" value="GAA3713741.1"/>
    <property type="molecule type" value="Genomic_DNA"/>
</dbReference>
<evidence type="ECO:0000313" key="1">
    <source>
        <dbReference type="EMBL" id="GAA3713741.1"/>
    </source>
</evidence>
<gene>
    <name evidence="1" type="ORF">GCM10023082_09380</name>
</gene>
<name>A0ABP7E5C3_9ACTN</name>